<reference evidence="1" key="1">
    <citation type="submission" date="2019-08" db="EMBL/GenBank/DDBJ databases">
        <title>Genome sequence of Clostridiales bacterium MT110.</title>
        <authorList>
            <person name="Cao J."/>
        </authorList>
    </citation>
    <scope>NUCLEOTIDE SEQUENCE</scope>
    <source>
        <strain evidence="1">MT110</strain>
    </source>
</reference>
<protein>
    <submittedName>
        <fullName evidence="1">GerMN domain-containing protein</fullName>
    </submittedName>
</protein>
<evidence type="ECO:0000313" key="1">
    <source>
        <dbReference type="EMBL" id="QOX62184.1"/>
    </source>
</evidence>
<proteinExistence type="predicted"/>
<name>A0ACD1A759_9FIRM</name>
<gene>
    <name evidence="1" type="ORF">FRZ06_01865</name>
</gene>
<accession>A0ACD1A759</accession>
<dbReference type="Proteomes" id="UP000594014">
    <property type="component" value="Chromosome"/>
</dbReference>
<evidence type="ECO:0000313" key="2">
    <source>
        <dbReference type="Proteomes" id="UP000594014"/>
    </source>
</evidence>
<organism evidence="1 2">
    <name type="scientific">Anoxybacterium hadale</name>
    <dbReference type="NCBI Taxonomy" id="3408580"/>
    <lineage>
        <taxon>Bacteria</taxon>
        <taxon>Bacillati</taxon>
        <taxon>Bacillota</taxon>
        <taxon>Clostridia</taxon>
        <taxon>Peptostreptococcales</taxon>
        <taxon>Anaerovoracaceae</taxon>
        <taxon>Anoxybacterium</taxon>
    </lineage>
</organism>
<keyword evidence="2" id="KW-1185">Reference proteome</keyword>
<dbReference type="EMBL" id="CP042469">
    <property type="protein sequence ID" value="QOX62184.1"/>
    <property type="molecule type" value="Genomic_DNA"/>
</dbReference>
<sequence length="423" mass="47341">MLVMEKRIRQCGKKVRVVMLIAAGLALFLWGCGKQETISFSGEIETISEGSILMKNINSGSFDKASVVVDEAVYNFDPEEGQLIEVTALPEIKESYPVQVTAVKLVLKKDAERNISDYFPMEKDIRYVYEGMGNEYASFETYTDYTEAGRMQQMVSNGGTVSVRVYEQKDGKLVRTFSKGEIYYREDMTDQSDGSEEVLLMEPLKEGTAWNLKDGRQRTITKVSADVKTPLGTYKAIEVLTEGGEGTSIDYYVKHIGLVKTLYQTGGLEVSSSLKAIEQNVSREQQIKFYYPELQSGKIFFVNKKVSFRTNDVTAKNLEDKYKEAVNETFGAVLTTDAAIKTLKLDEEGKVHVDMNEAFLKEMNAGAGYEELILKCIANTFGQYFGSNAVIITIDGEPFQSGHIKMKEGESIPVETEHITEKS</sequence>